<protein>
    <submittedName>
        <fullName evidence="1">Uncharacterized protein</fullName>
    </submittedName>
</protein>
<reference evidence="1" key="1">
    <citation type="submission" date="2021-07" db="EMBL/GenBank/DDBJ databases">
        <authorList>
            <person name="Durling M."/>
        </authorList>
    </citation>
    <scope>NUCLEOTIDE SEQUENCE</scope>
</reference>
<proteinExistence type="predicted"/>
<evidence type="ECO:0000313" key="1">
    <source>
        <dbReference type="EMBL" id="CAG8983246.1"/>
    </source>
</evidence>
<gene>
    <name evidence="1" type="ORF">HYALB_00002682</name>
</gene>
<keyword evidence="2" id="KW-1185">Reference proteome</keyword>
<dbReference type="OrthoDB" id="3929397at2759"/>
<accession>A0A9N9M2Y8</accession>
<sequence length="130" mass="15268">MSDPPSSNHNFHLPTRTLNEAIENEYDDKYGEERFLTVAQREERDSKTSHQISHQMGAIIDTIQAENGLKEFAWESLFYKARDSPVFWDAVWRSSRTLEKLNLVFNKHELYKIAEIVSLTSFFMVPERLT</sequence>
<evidence type="ECO:0000313" key="2">
    <source>
        <dbReference type="Proteomes" id="UP000701801"/>
    </source>
</evidence>
<comment type="caution">
    <text evidence="1">The sequence shown here is derived from an EMBL/GenBank/DDBJ whole genome shotgun (WGS) entry which is preliminary data.</text>
</comment>
<dbReference type="EMBL" id="CAJVRM010000720">
    <property type="protein sequence ID" value="CAG8983246.1"/>
    <property type="molecule type" value="Genomic_DNA"/>
</dbReference>
<dbReference type="Proteomes" id="UP000701801">
    <property type="component" value="Unassembled WGS sequence"/>
</dbReference>
<organism evidence="1 2">
    <name type="scientific">Hymenoscyphus albidus</name>
    <dbReference type="NCBI Taxonomy" id="595503"/>
    <lineage>
        <taxon>Eukaryota</taxon>
        <taxon>Fungi</taxon>
        <taxon>Dikarya</taxon>
        <taxon>Ascomycota</taxon>
        <taxon>Pezizomycotina</taxon>
        <taxon>Leotiomycetes</taxon>
        <taxon>Helotiales</taxon>
        <taxon>Helotiaceae</taxon>
        <taxon>Hymenoscyphus</taxon>
    </lineage>
</organism>
<name>A0A9N9M2Y8_9HELO</name>
<dbReference type="AlphaFoldDB" id="A0A9N9M2Y8"/>